<keyword evidence="3" id="KW-0050">Antiport</keyword>
<feature type="domain" description="Cation/H+ exchanger transmembrane" evidence="10">
    <location>
        <begin position="20"/>
        <end position="403"/>
    </location>
</feature>
<evidence type="ECO:0000256" key="4">
    <source>
        <dbReference type="ARBA" id="ARBA00022475"/>
    </source>
</evidence>
<dbReference type="Gene3D" id="1.20.1530.20">
    <property type="match status" value="1"/>
</dbReference>
<feature type="transmembrane region" description="Helical" evidence="9">
    <location>
        <begin position="38"/>
        <end position="56"/>
    </location>
</feature>
<feature type="transmembrane region" description="Helical" evidence="9">
    <location>
        <begin position="316"/>
        <end position="337"/>
    </location>
</feature>
<dbReference type="PANTHER" id="PTHR32507:SF0">
    <property type="entry name" value="NA(+)_H(+) ANTIPORTER 2-RELATED"/>
    <property type="match status" value="1"/>
</dbReference>
<feature type="transmembrane region" description="Helical" evidence="9">
    <location>
        <begin position="251"/>
        <end position="272"/>
    </location>
</feature>
<dbReference type="Pfam" id="PF00999">
    <property type="entry name" value="Na_H_Exchanger"/>
    <property type="match status" value="1"/>
</dbReference>
<organism evidence="11 12">
    <name type="scientific">Collibacillus ludicampi</name>
    <dbReference type="NCBI Taxonomy" id="2771369"/>
    <lineage>
        <taxon>Bacteria</taxon>
        <taxon>Bacillati</taxon>
        <taxon>Bacillota</taxon>
        <taxon>Bacilli</taxon>
        <taxon>Bacillales</taxon>
        <taxon>Alicyclobacillaceae</taxon>
        <taxon>Collibacillus</taxon>
    </lineage>
</organism>
<gene>
    <name evidence="11" type="ORF">DNHGIG_17170</name>
</gene>
<dbReference type="RefSeq" id="WP_282199305.1">
    <property type="nucleotide sequence ID" value="NZ_BOQE01000001.1"/>
</dbReference>
<name>A0AAV4LES2_9BACL</name>
<evidence type="ECO:0000259" key="10">
    <source>
        <dbReference type="Pfam" id="PF00999"/>
    </source>
</evidence>
<keyword evidence="12" id="KW-1185">Reference proteome</keyword>
<dbReference type="InterPro" id="IPR038770">
    <property type="entry name" value="Na+/solute_symporter_sf"/>
</dbReference>
<evidence type="ECO:0000256" key="6">
    <source>
        <dbReference type="ARBA" id="ARBA00022989"/>
    </source>
</evidence>
<feature type="transmembrane region" description="Helical" evidence="9">
    <location>
        <begin position="167"/>
        <end position="187"/>
    </location>
</feature>
<feature type="transmembrane region" description="Helical" evidence="9">
    <location>
        <begin position="199"/>
        <end position="218"/>
    </location>
</feature>
<feature type="transmembrane region" description="Helical" evidence="9">
    <location>
        <begin position="96"/>
        <end position="120"/>
    </location>
</feature>
<evidence type="ECO:0000256" key="3">
    <source>
        <dbReference type="ARBA" id="ARBA00022449"/>
    </source>
</evidence>
<reference evidence="11" key="1">
    <citation type="journal article" date="2023" name="Int. J. Syst. Evol. Microbiol.">
        <title>Collibacillus ludicampi gen. nov., sp. nov., a new soil bacterium of the family Alicyclobacillaceae.</title>
        <authorList>
            <person name="Jojima T."/>
            <person name="Ioku Y."/>
            <person name="Fukuta Y."/>
            <person name="Shirasaka N."/>
            <person name="Matsumura Y."/>
            <person name="Mori M."/>
        </authorList>
    </citation>
    <scope>NUCLEOTIDE SEQUENCE</scope>
    <source>
        <strain evidence="11">TP075</strain>
    </source>
</reference>
<proteinExistence type="predicted"/>
<dbReference type="AlphaFoldDB" id="A0AAV4LES2"/>
<dbReference type="EMBL" id="BOQE01000001">
    <property type="protein sequence ID" value="GIM46168.1"/>
    <property type="molecule type" value="Genomic_DNA"/>
</dbReference>
<keyword evidence="2" id="KW-0813">Transport</keyword>
<keyword evidence="5 9" id="KW-0812">Transmembrane</keyword>
<comment type="subcellular location">
    <subcellularLocation>
        <location evidence="1">Cell membrane</location>
        <topology evidence="1">Multi-pass membrane protein</topology>
    </subcellularLocation>
</comment>
<feature type="transmembrane region" description="Helical" evidence="9">
    <location>
        <begin position="68"/>
        <end position="89"/>
    </location>
</feature>
<keyword evidence="8 9" id="KW-0472">Membrane</keyword>
<dbReference type="GO" id="GO:0015297">
    <property type="term" value="F:antiporter activity"/>
    <property type="evidence" value="ECO:0007669"/>
    <property type="project" value="UniProtKB-KW"/>
</dbReference>
<keyword evidence="7" id="KW-0406">Ion transport</keyword>
<feature type="transmembrane region" description="Helical" evidence="9">
    <location>
        <begin position="6"/>
        <end position="26"/>
    </location>
</feature>
<keyword evidence="6 9" id="KW-1133">Transmembrane helix</keyword>
<keyword evidence="4" id="KW-1003">Cell membrane</keyword>
<evidence type="ECO:0000313" key="11">
    <source>
        <dbReference type="EMBL" id="GIM46168.1"/>
    </source>
</evidence>
<evidence type="ECO:0000256" key="2">
    <source>
        <dbReference type="ARBA" id="ARBA00022448"/>
    </source>
</evidence>
<feature type="transmembrane region" description="Helical" evidence="9">
    <location>
        <begin position="382"/>
        <end position="403"/>
    </location>
</feature>
<feature type="transmembrane region" description="Helical" evidence="9">
    <location>
        <begin position="225"/>
        <end position="245"/>
    </location>
</feature>
<feature type="transmembrane region" description="Helical" evidence="9">
    <location>
        <begin position="349"/>
        <end position="370"/>
    </location>
</feature>
<dbReference type="Proteomes" id="UP001057291">
    <property type="component" value="Unassembled WGS sequence"/>
</dbReference>
<dbReference type="PANTHER" id="PTHR32507">
    <property type="entry name" value="NA(+)/H(+) ANTIPORTER 1"/>
    <property type="match status" value="1"/>
</dbReference>
<evidence type="ECO:0000313" key="12">
    <source>
        <dbReference type="Proteomes" id="UP001057291"/>
    </source>
</evidence>
<evidence type="ECO:0000256" key="9">
    <source>
        <dbReference type="SAM" id="Phobius"/>
    </source>
</evidence>
<dbReference type="GO" id="GO:0005886">
    <property type="term" value="C:plasma membrane"/>
    <property type="evidence" value="ECO:0007669"/>
    <property type="project" value="UniProtKB-SubCell"/>
</dbReference>
<evidence type="ECO:0000256" key="8">
    <source>
        <dbReference type="ARBA" id="ARBA00023136"/>
    </source>
</evidence>
<evidence type="ECO:0000256" key="1">
    <source>
        <dbReference type="ARBA" id="ARBA00004651"/>
    </source>
</evidence>
<evidence type="ECO:0000256" key="7">
    <source>
        <dbReference type="ARBA" id="ARBA00023065"/>
    </source>
</evidence>
<comment type="caution">
    <text evidence="11">The sequence shown here is derived from an EMBL/GenBank/DDBJ whole genome shotgun (WGS) entry which is preliminary data.</text>
</comment>
<protein>
    <submittedName>
        <fullName evidence="11">Sodium:proton antiporter</fullName>
    </submittedName>
</protein>
<sequence length="419" mass="45487">MHSHSVDIAVNFLRSMLIFLLTGTVGGKVAEKIRIPDVVLYILIGILLSPSCLGIIEMKADSPSYQVILLFGASFILFHGGMITHLDILKQVWRTIILLSTVGMIVTALVVSIAAVWVFHIPFLPALLLGAILASTDPAALVPIFNKFPVRHKVSQTVITESAFTDATGAIMTTVVFSLLMIGGGSIEWGSIGLQFVRLAIGGILVGSVIGWIAAFLISENDRGLLREFTPMVIVITVLAAYLVAERIHASGFMSVFVAGIMIGNAAWFKLTILPKQEHAAHDFIEALALKLRMLIFILLGSQVDFKVLQEYGLQSLLIVLIFMFVARPLTVLLCLLPDRKAKWQKNEVLFMFWTRETGVIAAALVGIVASSGLSEGKLMSAIVFVAILSTLLLQASTTPAVAKNLRLLEEEHSTTVKN</sequence>
<dbReference type="InterPro" id="IPR006153">
    <property type="entry name" value="Cation/H_exchanger_TM"/>
</dbReference>
<dbReference type="GO" id="GO:1902600">
    <property type="term" value="P:proton transmembrane transport"/>
    <property type="evidence" value="ECO:0007669"/>
    <property type="project" value="InterPro"/>
</dbReference>
<evidence type="ECO:0000256" key="5">
    <source>
        <dbReference type="ARBA" id="ARBA00022692"/>
    </source>
</evidence>
<accession>A0AAV4LES2</accession>